<dbReference type="EMBL" id="JBHLWO010000002">
    <property type="protein sequence ID" value="MFC0319597.1"/>
    <property type="molecule type" value="Genomic_DNA"/>
</dbReference>
<keyword evidence="3" id="KW-0865">Zymogen</keyword>
<keyword evidence="5" id="KW-1185">Reference proteome</keyword>
<organism evidence="4 5">
    <name type="scientific">Olivibacter oleidegradans</name>
    <dbReference type="NCBI Taxonomy" id="760123"/>
    <lineage>
        <taxon>Bacteria</taxon>
        <taxon>Pseudomonadati</taxon>
        <taxon>Bacteroidota</taxon>
        <taxon>Sphingobacteriia</taxon>
        <taxon>Sphingobacteriales</taxon>
        <taxon>Sphingobacteriaceae</taxon>
        <taxon>Olivibacter</taxon>
    </lineage>
</organism>
<evidence type="ECO:0000256" key="3">
    <source>
        <dbReference type="ARBA" id="ARBA00023145"/>
    </source>
</evidence>
<dbReference type="Pfam" id="PF01804">
    <property type="entry name" value="Penicil_amidase"/>
    <property type="match status" value="1"/>
</dbReference>
<evidence type="ECO:0000256" key="1">
    <source>
        <dbReference type="ARBA" id="ARBA00006586"/>
    </source>
</evidence>
<dbReference type="InterPro" id="IPR029055">
    <property type="entry name" value="Ntn_hydrolases_N"/>
</dbReference>
<name>A0ABV6HLU4_9SPHI</name>
<dbReference type="InterPro" id="IPR014395">
    <property type="entry name" value="Pen/GL7ACA/AHL_acylase"/>
</dbReference>
<proteinExistence type="inferred from homology"/>
<dbReference type="PANTHER" id="PTHR34218">
    <property type="entry name" value="PEPTIDASE S45 PENICILLIN AMIDASE"/>
    <property type="match status" value="1"/>
</dbReference>
<evidence type="ECO:0000256" key="2">
    <source>
        <dbReference type="ARBA" id="ARBA00022801"/>
    </source>
</evidence>
<dbReference type="Gene3D" id="3.60.20.10">
    <property type="entry name" value="Glutamine Phosphoribosylpyrophosphate, subunit 1, domain 1"/>
    <property type="match status" value="1"/>
</dbReference>
<dbReference type="InterPro" id="IPR023343">
    <property type="entry name" value="Penicillin_amidase_dom1"/>
</dbReference>
<sequence>MKLKAALAIFLCIGLAFVLNKKIGDIPPLGKFLSPFDGFWKNAEPLSQTENQSFFVKGIKDTIEIFYDDQRIPHISARNDYDLYFAQGYITAKDRLWQMDFQTRYASGRLAEVVGAKAVPLDRYQRRMGMMLGAERMLAESMKDPISKLILEAYADGVNAYIADLSPADYPLEFKLLDYAPEPWQPINSALLLKLMSATLAGSTDELHMTNILKTHGKEITDNLFPNYPFREDPIIPQGTPWPFKAVHGTNIANKIQTPVEQPKESLSLMKFIDQNNLLAGNKEEGLGSNNWAISSQKSSTRYPILANDPHLSLTLPSIWYQVQLQSSTSNTCGVSIPGAPCVIIGFNQHIAWGVTNVGSDVLDWYQITFKDKKKDFYLVDDEWKKTTKRIEKINVRSGATVFDTVYYTHHGPISVTEEPLNSESNLANNIPTGAALKWVAHLPSNDLRTFYELNRAKNYGDYRKALVFFTAPAQNFIFADNQDNIAITPNGYFPLKSFEHGKFILDGKYSKNDWSDRIPAEQNPSVKNPSRGFVSSANQSPVDQSYPYYLNWEYAPYDRGHRINERLAKLEHATADSLRLLQLDNRSILADDILDTLVSVTEGVQELNDIDRKALALLRNWDHCYEATSIAATIFEQWYKEIENALWSKWFDKKSAKMRYPNRDRTVELLLNEPNSIWYGKEKTGTLSPRATLFAKSLHDALQNLEEKYGALDETWAWGTVNERRVLHLASIKGLASFKFPVNGSGRTINAIKEKSGPSWRMVVELGHRPKAYGILPGGSSGNPGSIYYDNQLKAWLQGELKELLFLTGEKNELQNRIVSKITLTN</sequence>
<dbReference type="InterPro" id="IPR043146">
    <property type="entry name" value="Penicillin_amidase_N_B-knob"/>
</dbReference>
<dbReference type="Gene3D" id="2.30.120.10">
    <property type="match status" value="1"/>
</dbReference>
<gene>
    <name evidence="4" type="ORF">ACFFI0_14850</name>
</gene>
<dbReference type="Gene3D" id="1.10.439.10">
    <property type="entry name" value="Penicillin Amidohydrolase, domain 1"/>
    <property type="match status" value="1"/>
</dbReference>
<dbReference type="Gene3D" id="1.10.1400.10">
    <property type="match status" value="1"/>
</dbReference>
<dbReference type="InterPro" id="IPR002692">
    <property type="entry name" value="S45"/>
</dbReference>
<dbReference type="InterPro" id="IPR043147">
    <property type="entry name" value="Penicillin_amidase_A-knob"/>
</dbReference>
<dbReference type="CDD" id="cd03747">
    <property type="entry name" value="Ntn_PGA_like"/>
    <property type="match status" value="1"/>
</dbReference>
<comment type="similarity">
    <text evidence="1">Belongs to the peptidase S45 family.</text>
</comment>
<dbReference type="PANTHER" id="PTHR34218:SF4">
    <property type="entry name" value="ACYL-HOMOSERINE LACTONE ACYLASE QUIP"/>
    <property type="match status" value="1"/>
</dbReference>
<reference evidence="4 5" key="1">
    <citation type="submission" date="2024-09" db="EMBL/GenBank/DDBJ databases">
        <authorList>
            <person name="Sun Q."/>
            <person name="Mori K."/>
        </authorList>
    </citation>
    <scope>NUCLEOTIDE SEQUENCE [LARGE SCALE GENOMIC DNA]</scope>
    <source>
        <strain evidence="4 5">CCM 7765</strain>
    </source>
</reference>
<evidence type="ECO:0000313" key="5">
    <source>
        <dbReference type="Proteomes" id="UP001589774"/>
    </source>
</evidence>
<comment type="caution">
    <text evidence="4">The sequence shown here is derived from an EMBL/GenBank/DDBJ whole genome shotgun (WGS) entry which is preliminary data.</text>
</comment>
<protein>
    <submittedName>
        <fullName evidence="4">Penicillin acylase family protein</fullName>
    </submittedName>
</protein>
<evidence type="ECO:0000313" key="4">
    <source>
        <dbReference type="EMBL" id="MFC0319597.1"/>
    </source>
</evidence>
<accession>A0ABV6HLU4</accession>
<dbReference type="RefSeq" id="WP_130855832.1">
    <property type="nucleotide sequence ID" value="NZ_JBHLWO010000002.1"/>
</dbReference>
<dbReference type="Proteomes" id="UP001589774">
    <property type="component" value="Unassembled WGS sequence"/>
</dbReference>
<dbReference type="SUPFAM" id="SSF56235">
    <property type="entry name" value="N-terminal nucleophile aminohydrolases (Ntn hydrolases)"/>
    <property type="match status" value="1"/>
</dbReference>
<keyword evidence="2" id="KW-0378">Hydrolase</keyword>
<dbReference type="PIRSF" id="PIRSF001227">
    <property type="entry name" value="Pen_acylase"/>
    <property type="match status" value="1"/>
</dbReference>